<protein>
    <recommendedName>
        <fullName evidence="2">Tetratricopeptide repeat protein 38</fullName>
    </recommendedName>
</protein>
<accession>A0A255XXT0</accession>
<dbReference type="Proteomes" id="UP000216361">
    <property type="component" value="Unassembled WGS sequence"/>
</dbReference>
<dbReference type="RefSeq" id="WP_094406960.1">
    <property type="nucleotide sequence ID" value="NZ_BMJZ01000011.1"/>
</dbReference>
<evidence type="ECO:0000313" key="5">
    <source>
        <dbReference type="EMBL" id="OYQ21776.1"/>
    </source>
</evidence>
<keyword evidence="4" id="KW-0802">TPR repeat</keyword>
<keyword evidence="3" id="KW-0677">Repeat</keyword>
<evidence type="ECO:0000313" key="6">
    <source>
        <dbReference type="Proteomes" id="UP000216361"/>
    </source>
</evidence>
<dbReference type="InterPro" id="IPR011990">
    <property type="entry name" value="TPR-like_helical_dom_sf"/>
</dbReference>
<dbReference type="AlphaFoldDB" id="A0A255XXT0"/>
<dbReference type="PANTHER" id="PTHR16263:SF4">
    <property type="entry name" value="TETRATRICOPEPTIDE REPEAT PROTEIN 38"/>
    <property type="match status" value="1"/>
</dbReference>
<proteinExistence type="inferred from homology"/>
<comment type="similarity">
    <text evidence="1">Belongs to the TTC38 family.</text>
</comment>
<keyword evidence="6" id="KW-1185">Reference proteome</keyword>
<evidence type="ECO:0000256" key="4">
    <source>
        <dbReference type="ARBA" id="ARBA00022803"/>
    </source>
</evidence>
<organism evidence="5 6">
    <name type="scientific">Elstera cyanobacteriorum</name>
    <dbReference type="NCBI Taxonomy" id="2022747"/>
    <lineage>
        <taxon>Bacteria</taxon>
        <taxon>Pseudomonadati</taxon>
        <taxon>Pseudomonadota</taxon>
        <taxon>Alphaproteobacteria</taxon>
        <taxon>Rhodospirillales</taxon>
        <taxon>Rhodospirillaceae</taxon>
        <taxon>Elstera</taxon>
    </lineage>
</organism>
<dbReference type="OrthoDB" id="9815900at2"/>
<sequence>MIQDIFRLTHTSDHPDAVAAFERATEEVAGHRRDAGAALGEALAADPQLVAAHCLKGFAQLILARSELQLGAEAALLAAEQALQAKGGSEDETLLVFALRRATEGKFHAAADLLDIITDARPTVFLPLKLSHALRFMVGDLAGMLKSTEALAPAYDPALEGYGYFLGCHAFALEEAGRYDDAERVGRAAALAEPRDAWGIHAVAHVYEMRHQPADGIAWINEQRAAWTGCNNFAYHLAWHQALFHLEQGETDATFHLYDTEIRAQPTDDFRDITNAASLLWRLSEQGIAVGGRWEELADRARHRKTDGTYMFAALHHLLSLLATGDFASAQECVTMIGTRAEGTGDQARVAAHVARDLAETLLRSAQGQLPRHDLSELAERLPLLGGSHAQRDVFMRALAHSAARQGNRREAATLLRLRAERRRVDRFAERMFHALATVPAAVTLPPTQPLWRHHA</sequence>
<dbReference type="PANTHER" id="PTHR16263">
    <property type="entry name" value="TETRATRICOPEPTIDE REPEAT PROTEIN 38"/>
    <property type="match status" value="1"/>
</dbReference>
<dbReference type="EMBL" id="NOXS01000020">
    <property type="protein sequence ID" value="OYQ21776.1"/>
    <property type="molecule type" value="Genomic_DNA"/>
</dbReference>
<name>A0A255XXT0_9PROT</name>
<evidence type="ECO:0000256" key="1">
    <source>
        <dbReference type="ARBA" id="ARBA00005857"/>
    </source>
</evidence>
<dbReference type="Gene3D" id="1.25.40.10">
    <property type="entry name" value="Tetratricopeptide repeat domain"/>
    <property type="match status" value="1"/>
</dbReference>
<dbReference type="SUPFAM" id="SSF48452">
    <property type="entry name" value="TPR-like"/>
    <property type="match status" value="1"/>
</dbReference>
<comment type="caution">
    <text evidence="5">The sequence shown here is derived from an EMBL/GenBank/DDBJ whole genome shotgun (WGS) entry which is preliminary data.</text>
</comment>
<dbReference type="InterPro" id="IPR033891">
    <property type="entry name" value="TTC38"/>
</dbReference>
<reference evidence="5 6" key="1">
    <citation type="submission" date="2017-07" db="EMBL/GenBank/DDBJ databases">
        <title>Elstera cyanobacteriorum sp. nov., a novel bacterium isolated from cyanobacterial aggregates in a eutrophic lake.</title>
        <authorList>
            <person name="Cai H."/>
        </authorList>
    </citation>
    <scope>NUCLEOTIDE SEQUENCE [LARGE SCALE GENOMIC DNA]</scope>
    <source>
        <strain evidence="5 6">TH019</strain>
    </source>
</reference>
<gene>
    <name evidence="5" type="ORF">CHR90_01355</name>
</gene>
<evidence type="ECO:0000256" key="3">
    <source>
        <dbReference type="ARBA" id="ARBA00022737"/>
    </source>
</evidence>
<evidence type="ECO:0000256" key="2">
    <source>
        <dbReference type="ARBA" id="ARBA00019992"/>
    </source>
</evidence>